<reference evidence="3 4" key="1">
    <citation type="submission" date="2014-04" db="EMBL/GenBank/DDBJ databases">
        <authorList>
            <consortium name="DOE Joint Genome Institute"/>
            <person name="Kuo A."/>
            <person name="Kohler A."/>
            <person name="Jargeat P."/>
            <person name="Nagy L.G."/>
            <person name="Floudas D."/>
            <person name="Copeland A."/>
            <person name="Barry K.W."/>
            <person name="Cichocki N."/>
            <person name="Veneault-Fourrey C."/>
            <person name="LaButti K."/>
            <person name="Lindquist E.A."/>
            <person name="Lipzen A."/>
            <person name="Lundell T."/>
            <person name="Morin E."/>
            <person name="Murat C."/>
            <person name="Sun H."/>
            <person name="Tunlid A."/>
            <person name="Henrissat B."/>
            <person name="Grigoriev I.V."/>
            <person name="Hibbett D.S."/>
            <person name="Martin F."/>
            <person name="Nordberg H.P."/>
            <person name="Cantor M.N."/>
            <person name="Hua S.X."/>
        </authorList>
    </citation>
    <scope>NUCLEOTIDE SEQUENCE [LARGE SCALE GENOMIC DNA]</scope>
    <source>
        <strain evidence="3 4">Ve08.2h10</strain>
    </source>
</reference>
<keyword evidence="2" id="KW-0472">Membrane</keyword>
<feature type="compositionally biased region" description="Polar residues" evidence="1">
    <location>
        <begin position="191"/>
        <end position="200"/>
    </location>
</feature>
<feature type="region of interest" description="Disordered" evidence="1">
    <location>
        <begin position="350"/>
        <end position="374"/>
    </location>
</feature>
<organism evidence="3 4">
    <name type="scientific">Paxillus rubicundulus Ve08.2h10</name>
    <dbReference type="NCBI Taxonomy" id="930991"/>
    <lineage>
        <taxon>Eukaryota</taxon>
        <taxon>Fungi</taxon>
        <taxon>Dikarya</taxon>
        <taxon>Basidiomycota</taxon>
        <taxon>Agaricomycotina</taxon>
        <taxon>Agaricomycetes</taxon>
        <taxon>Agaricomycetidae</taxon>
        <taxon>Boletales</taxon>
        <taxon>Paxilineae</taxon>
        <taxon>Paxillaceae</taxon>
        <taxon>Paxillus</taxon>
    </lineage>
</organism>
<evidence type="ECO:0000313" key="4">
    <source>
        <dbReference type="Proteomes" id="UP000054538"/>
    </source>
</evidence>
<evidence type="ECO:0000313" key="3">
    <source>
        <dbReference type="EMBL" id="KIK91225.1"/>
    </source>
</evidence>
<dbReference type="InParanoid" id="A0A0D0E2U9"/>
<feature type="region of interest" description="Disordered" evidence="1">
    <location>
        <begin position="241"/>
        <end position="271"/>
    </location>
</feature>
<keyword evidence="2" id="KW-1133">Transmembrane helix</keyword>
<gene>
    <name evidence="3" type="ORF">PAXRUDRAFT_27114</name>
</gene>
<feature type="transmembrane region" description="Helical" evidence="2">
    <location>
        <begin position="102"/>
        <end position="122"/>
    </location>
</feature>
<dbReference type="HOGENOM" id="CLU_641078_0_0_1"/>
<dbReference type="EMBL" id="KN825412">
    <property type="protein sequence ID" value="KIK91225.1"/>
    <property type="molecule type" value="Genomic_DNA"/>
</dbReference>
<feature type="compositionally biased region" description="Polar residues" evidence="1">
    <location>
        <begin position="365"/>
        <end position="374"/>
    </location>
</feature>
<dbReference type="OrthoDB" id="2642980at2759"/>
<dbReference type="AlphaFoldDB" id="A0A0D0E2U9"/>
<dbReference type="Proteomes" id="UP000054538">
    <property type="component" value="Unassembled WGS sequence"/>
</dbReference>
<keyword evidence="4" id="KW-1185">Reference proteome</keyword>
<evidence type="ECO:0000256" key="1">
    <source>
        <dbReference type="SAM" id="MobiDB-lite"/>
    </source>
</evidence>
<protein>
    <submittedName>
        <fullName evidence="3">Uncharacterized protein</fullName>
    </submittedName>
</protein>
<keyword evidence="2" id="KW-0812">Transmembrane</keyword>
<name>A0A0D0E2U9_9AGAM</name>
<feature type="region of interest" description="Disordered" evidence="1">
    <location>
        <begin position="179"/>
        <end position="200"/>
    </location>
</feature>
<evidence type="ECO:0000256" key="2">
    <source>
        <dbReference type="SAM" id="Phobius"/>
    </source>
</evidence>
<feature type="compositionally biased region" description="Pro residues" evidence="1">
    <location>
        <begin position="351"/>
        <end position="360"/>
    </location>
</feature>
<sequence>MTPAANSKAPTWKDELRRLRESLREWNAQEGESPESIYEATQHMVHLVSWNQLQVDNVWVTDSPATKFPISQSYAPCGFLLLTKRLARNDQGGHSDWGPMQIATPVIVGVGLIIIFAAFILWQRRLPNKIAHHYHQRRNQWVAKVERMFVPRRFRHRVLHSSDPVTLDDSLATPSVAANFPRVRQHRSESSDSQTPLTTTSYAFDYPPSPVVVKSPLQSPERRPWRWWHFFKSKPQVVTSEQPDLRWRIDGSDGSSTGHGQSIRDSEGGNQSRYISGLDAVNEDLETAEDSVICIGNNFSSIHSTPFGQHLEEERIRIVPPSQVATPEYTAPARTPVRILATSVPRSIPGAPIPKIPSPPRYSASPPTHTRQVSTEDLIRPANTDRYMLSPPPVPGARYGTPLMFHACQLSSESFLTVQSPMAAPSMY</sequence>
<reference evidence="4" key="2">
    <citation type="submission" date="2015-01" db="EMBL/GenBank/DDBJ databases">
        <title>Evolutionary Origins and Diversification of the Mycorrhizal Mutualists.</title>
        <authorList>
            <consortium name="DOE Joint Genome Institute"/>
            <consortium name="Mycorrhizal Genomics Consortium"/>
            <person name="Kohler A."/>
            <person name="Kuo A."/>
            <person name="Nagy L.G."/>
            <person name="Floudas D."/>
            <person name="Copeland A."/>
            <person name="Barry K.W."/>
            <person name="Cichocki N."/>
            <person name="Veneault-Fourrey C."/>
            <person name="LaButti K."/>
            <person name="Lindquist E.A."/>
            <person name="Lipzen A."/>
            <person name="Lundell T."/>
            <person name="Morin E."/>
            <person name="Murat C."/>
            <person name="Riley R."/>
            <person name="Ohm R."/>
            <person name="Sun H."/>
            <person name="Tunlid A."/>
            <person name="Henrissat B."/>
            <person name="Grigoriev I.V."/>
            <person name="Hibbett D.S."/>
            <person name="Martin F."/>
        </authorList>
    </citation>
    <scope>NUCLEOTIDE SEQUENCE [LARGE SCALE GENOMIC DNA]</scope>
    <source>
        <strain evidence="4">Ve08.2h10</strain>
    </source>
</reference>
<proteinExistence type="predicted"/>
<accession>A0A0D0E2U9</accession>